<organism evidence="3 4">
    <name type="scientific">Kocuria soli</name>
    <dbReference type="NCBI Taxonomy" id="2485125"/>
    <lineage>
        <taxon>Bacteria</taxon>
        <taxon>Bacillati</taxon>
        <taxon>Actinomycetota</taxon>
        <taxon>Actinomycetes</taxon>
        <taxon>Micrococcales</taxon>
        <taxon>Micrococcaceae</taxon>
        <taxon>Kocuria</taxon>
    </lineage>
</organism>
<evidence type="ECO:0008006" key="5">
    <source>
        <dbReference type="Google" id="ProtNLM"/>
    </source>
</evidence>
<name>A0A3N4A002_9MICC</name>
<dbReference type="Proteomes" id="UP000270616">
    <property type="component" value="Unassembled WGS sequence"/>
</dbReference>
<feature type="compositionally biased region" description="Basic and acidic residues" evidence="1">
    <location>
        <begin position="50"/>
        <end position="60"/>
    </location>
</feature>
<feature type="signal peptide" evidence="2">
    <location>
        <begin position="1"/>
        <end position="20"/>
    </location>
</feature>
<sequence length="134" mass="14276">MSTWGRIALMAAGAAAGAVATRWAASEQGRQVVGELTQRVSDAGKGGSALERRGTGADVGRENRLASSLLRVAQDVKAAMDQRETELRDQLGIASPQQVRSRHTALSSRTDELHSGSSPSNPAVREDRRRPDLT</sequence>
<feature type="compositionally biased region" description="Basic and acidic residues" evidence="1">
    <location>
        <begin position="124"/>
        <end position="134"/>
    </location>
</feature>
<protein>
    <recommendedName>
        <fullName evidence="5">YtxH domain-containing protein</fullName>
    </recommendedName>
</protein>
<evidence type="ECO:0000256" key="1">
    <source>
        <dbReference type="SAM" id="MobiDB-lite"/>
    </source>
</evidence>
<dbReference type="AlphaFoldDB" id="A0A3N4A002"/>
<evidence type="ECO:0000313" key="4">
    <source>
        <dbReference type="Proteomes" id="UP000270616"/>
    </source>
</evidence>
<feature type="compositionally biased region" description="Polar residues" evidence="1">
    <location>
        <begin position="95"/>
        <end position="108"/>
    </location>
</feature>
<accession>A0A3N4A002</accession>
<proteinExistence type="predicted"/>
<keyword evidence="4" id="KW-1185">Reference proteome</keyword>
<evidence type="ECO:0000313" key="3">
    <source>
        <dbReference type="EMBL" id="ROZ64718.1"/>
    </source>
</evidence>
<evidence type="ECO:0000256" key="2">
    <source>
        <dbReference type="SAM" id="SignalP"/>
    </source>
</evidence>
<feature type="region of interest" description="Disordered" evidence="1">
    <location>
        <begin position="40"/>
        <end position="60"/>
    </location>
</feature>
<dbReference type="RefSeq" id="WP_123824102.1">
    <property type="nucleotide sequence ID" value="NZ_RKMF01000002.1"/>
</dbReference>
<keyword evidence="2" id="KW-0732">Signal</keyword>
<dbReference type="OrthoDB" id="3538051at2"/>
<comment type="caution">
    <text evidence="3">The sequence shown here is derived from an EMBL/GenBank/DDBJ whole genome shotgun (WGS) entry which is preliminary data.</text>
</comment>
<feature type="region of interest" description="Disordered" evidence="1">
    <location>
        <begin position="88"/>
        <end position="134"/>
    </location>
</feature>
<dbReference type="EMBL" id="RKMF01000002">
    <property type="protein sequence ID" value="ROZ64718.1"/>
    <property type="molecule type" value="Genomic_DNA"/>
</dbReference>
<gene>
    <name evidence="3" type="ORF">EDL96_02455</name>
</gene>
<reference evidence="3 4" key="1">
    <citation type="submission" date="2018-10" db="EMBL/GenBank/DDBJ databases">
        <title>Kocuria sp. M5W7-7, whole genome shotgun sequence.</title>
        <authorList>
            <person name="Tuo L."/>
        </authorList>
    </citation>
    <scope>NUCLEOTIDE SEQUENCE [LARGE SCALE GENOMIC DNA]</scope>
    <source>
        <strain evidence="3 4">M5W7-7</strain>
    </source>
</reference>
<feature type="chain" id="PRO_5039165310" description="YtxH domain-containing protein" evidence="2">
    <location>
        <begin position="21"/>
        <end position="134"/>
    </location>
</feature>